<accession>B9FF48</accession>
<keyword evidence="2" id="KW-0812">Transmembrane</keyword>
<evidence type="ECO:0000256" key="1">
    <source>
        <dbReference type="SAM" id="MobiDB-lite"/>
    </source>
</evidence>
<dbReference type="Proteomes" id="UP000007752">
    <property type="component" value="Chromosome 4"/>
</dbReference>
<reference evidence="3" key="1">
    <citation type="journal article" date="2005" name="PLoS Biol.">
        <title>The genomes of Oryza sativa: a history of duplications.</title>
        <authorList>
            <person name="Yu J."/>
            <person name="Wang J."/>
            <person name="Lin W."/>
            <person name="Li S."/>
            <person name="Li H."/>
            <person name="Zhou J."/>
            <person name="Ni P."/>
            <person name="Dong W."/>
            <person name="Hu S."/>
            <person name="Zeng C."/>
            <person name="Zhang J."/>
            <person name="Zhang Y."/>
            <person name="Li R."/>
            <person name="Xu Z."/>
            <person name="Li S."/>
            <person name="Li X."/>
            <person name="Zheng H."/>
            <person name="Cong L."/>
            <person name="Lin L."/>
            <person name="Yin J."/>
            <person name="Geng J."/>
            <person name="Li G."/>
            <person name="Shi J."/>
            <person name="Liu J."/>
            <person name="Lv H."/>
            <person name="Li J."/>
            <person name="Wang J."/>
            <person name="Deng Y."/>
            <person name="Ran L."/>
            <person name="Shi X."/>
            <person name="Wang X."/>
            <person name="Wu Q."/>
            <person name="Li C."/>
            <person name="Ren X."/>
            <person name="Wang J."/>
            <person name="Wang X."/>
            <person name="Li D."/>
            <person name="Liu D."/>
            <person name="Zhang X."/>
            <person name="Ji Z."/>
            <person name="Zhao W."/>
            <person name="Sun Y."/>
            <person name="Zhang Z."/>
            <person name="Bao J."/>
            <person name="Han Y."/>
            <person name="Dong L."/>
            <person name="Ji J."/>
            <person name="Chen P."/>
            <person name="Wu S."/>
            <person name="Liu J."/>
            <person name="Xiao Y."/>
            <person name="Bu D."/>
            <person name="Tan J."/>
            <person name="Yang L."/>
            <person name="Ye C."/>
            <person name="Zhang J."/>
            <person name="Xu J."/>
            <person name="Zhou Y."/>
            <person name="Yu Y."/>
            <person name="Zhang B."/>
            <person name="Zhuang S."/>
            <person name="Wei H."/>
            <person name="Liu B."/>
            <person name="Lei M."/>
            <person name="Yu H."/>
            <person name="Li Y."/>
            <person name="Xu H."/>
            <person name="Wei S."/>
            <person name="He X."/>
            <person name="Fang L."/>
            <person name="Zhang Z."/>
            <person name="Zhang Y."/>
            <person name="Huang X."/>
            <person name="Su Z."/>
            <person name="Tong W."/>
            <person name="Li J."/>
            <person name="Tong Z."/>
            <person name="Li S."/>
            <person name="Ye J."/>
            <person name="Wang L."/>
            <person name="Fang L."/>
            <person name="Lei T."/>
            <person name="Chen C."/>
            <person name="Chen H."/>
            <person name="Xu Z."/>
            <person name="Li H."/>
            <person name="Huang H."/>
            <person name="Zhang F."/>
            <person name="Xu H."/>
            <person name="Li N."/>
            <person name="Zhao C."/>
            <person name="Li S."/>
            <person name="Dong L."/>
            <person name="Huang Y."/>
            <person name="Li L."/>
            <person name="Xi Y."/>
            <person name="Qi Q."/>
            <person name="Li W."/>
            <person name="Zhang B."/>
            <person name="Hu W."/>
            <person name="Zhang Y."/>
            <person name="Tian X."/>
            <person name="Jiao Y."/>
            <person name="Liang X."/>
            <person name="Jin J."/>
            <person name="Gao L."/>
            <person name="Zheng W."/>
            <person name="Hao B."/>
            <person name="Liu S."/>
            <person name="Wang W."/>
            <person name="Yuan L."/>
            <person name="Cao M."/>
            <person name="McDermott J."/>
            <person name="Samudrala R."/>
            <person name="Wang J."/>
            <person name="Wong G.K."/>
            <person name="Yang H."/>
        </authorList>
    </citation>
    <scope>NUCLEOTIDE SEQUENCE [LARGE SCALE GENOMIC DNA]</scope>
</reference>
<evidence type="ECO:0000313" key="3">
    <source>
        <dbReference type="EMBL" id="EEE60981.1"/>
    </source>
</evidence>
<keyword evidence="2" id="KW-0472">Membrane</keyword>
<name>B9FF48_ORYSJ</name>
<proteinExistence type="predicted"/>
<feature type="region of interest" description="Disordered" evidence="1">
    <location>
        <begin position="177"/>
        <end position="202"/>
    </location>
</feature>
<evidence type="ECO:0000256" key="2">
    <source>
        <dbReference type="SAM" id="Phobius"/>
    </source>
</evidence>
<dbReference type="EMBL" id="CM000141">
    <property type="protein sequence ID" value="EEE60981.1"/>
    <property type="molecule type" value="Genomic_DNA"/>
</dbReference>
<protein>
    <submittedName>
        <fullName evidence="3">Uncharacterized protein</fullName>
    </submittedName>
</protein>
<reference evidence="3" key="2">
    <citation type="submission" date="2008-12" db="EMBL/GenBank/DDBJ databases">
        <title>Improved gene annotation of the rice (Oryza sativa) genomes.</title>
        <authorList>
            <person name="Wang J."/>
            <person name="Li R."/>
            <person name="Fan W."/>
            <person name="Huang Q."/>
            <person name="Zhang J."/>
            <person name="Zhou Y."/>
            <person name="Hu Y."/>
            <person name="Zi S."/>
            <person name="Li J."/>
            <person name="Ni P."/>
            <person name="Zheng H."/>
            <person name="Zhang Y."/>
            <person name="Zhao M."/>
            <person name="Hao Q."/>
            <person name="McDermott J."/>
            <person name="Samudrala R."/>
            <person name="Kristiansen K."/>
            <person name="Wong G.K.-S."/>
        </authorList>
    </citation>
    <scope>NUCLEOTIDE SEQUENCE</scope>
</reference>
<feature type="compositionally biased region" description="Basic residues" evidence="1">
    <location>
        <begin position="177"/>
        <end position="190"/>
    </location>
</feature>
<gene>
    <name evidence="3" type="ORF">OsJ_14771</name>
</gene>
<organism evidence="3">
    <name type="scientific">Oryza sativa subsp. japonica</name>
    <name type="common">Rice</name>
    <dbReference type="NCBI Taxonomy" id="39947"/>
    <lineage>
        <taxon>Eukaryota</taxon>
        <taxon>Viridiplantae</taxon>
        <taxon>Streptophyta</taxon>
        <taxon>Embryophyta</taxon>
        <taxon>Tracheophyta</taxon>
        <taxon>Spermatophyta</taxon>
        <taxon>Magnoliopsida</taxon>
        <taxon>Liliopsida</taxon>
        <taxon>Poales</taxon>
        <taxon>Poaceae</taxon>
        <taxon>BOP clade</taxon>
        <taxon>Oryzoideae</taxon>
        <taxon>Oryzeae</taxon>
        <taxon>Oryzinae</taxon>
        <taxon>Oryza</taxon>
        <taxon>Oryza sativa</taxon>
    </lineage>
</organism>
<sequence>MKKQAAAARCNALFVDRFEKIMMYPLVASLEYIFCFGGWTASCVVFFHLIVSFYGTEMTENLCSCDGMTAEEAAAMRGVEACMLLSCAAQMAAAAAAMALTTATGNLGAAVTARARRPPRVGVGGTGGGRPHPVAVVRLPPVPAGAPVLPLLRRAQEGRRRRRGPGIRHAGVRLRRAGLARRRPRRRSRVGRVTSTDRSIDQ</sequence>
<keyword evidence="2" id="KW-1133">Transmembrane helix</keyword>
<feature type="transmembrane region" description="Helical" evidence="2">
    <location>
        <begin position="21"/>
        <end position="54"/>
    </location>
</feature>
<dbReference type="AlphaFoldDB" id="B9FF48"/>